<evidence type="ECO:0000313" key="6">
    <source>
        <dbReference type="Proteomes" id="UP000596660"/>
    </source>
</evidence>
<evidence type="ECO:0000256" key="1">
    <source>
        <dbReference type="SAM" id="Coils"/>
    </source>
</evidence>
<dbReference type="AlphaFoldDB" id="A0A803MGX2"/>
<name>A0A803MGX2_CHEQI</name>
<protein>
    <recommendedName>
        <fullName evidence="7">DUF547 domain-containing protein</fullName>
    </recommendedName>
</protein>
<reference evidence="5" key="2">
    <citation type="submission" date="2021-03" db="UniProtKB">
        <authorList>
            <consortium name="EnsemblPlants"/>
        </authorList>
    </citation>
    <scope>IDENTIFICATION</scope>
</reference>
<sequence>MSSLATPTRMHLLPVIPENGVKKNLGGQRKLQELQQEVTVLQNLLNHEEQVREILQQVYNRKAGMPLHIPDHLPSKMKELLSELVMVEDEIVGLETQIEHLRKDVKAEQEASKQRIGYETRALHFISKAINGSYSLTDFTINEKDIGSPIGGGNLSPYIQPISKQSGVQDQRMTKRSGVQKLTASPLRNFRDPTPFKPKERNVEVRVDPPQKSIGSTQLEESNGTKWQPNKLSENIMKCLILIYVRLIRISRQSELEKSGPISRSMYSSLSFRTEPGVNLSTSLIKESKQQDPYGIFDIEGAIPRDIGPYKNLVVFSSSCLDPKFVSNSSSIPLFQKLKGLFNSLQKVDLKSLSDQQKLAFWINIYNACIMHGFLKFSVPSSAEKLLNLLNKATLNVGGKVVNAQAIERCILRKPTLMSSKDGKEAIIHELYGLNTVNPNVIFTLCCGTRSSPAVRIYTAEGVTSELEKSKQEYLQASISVTNSKTIWLPELLIQNMYDFATDMDSLVEWVCHQLPTSISLRKSIVDCYKGTSNSGRVINNGINIEKMPYDLDCQYLLQV</sequence>
<reference evidence="5" key="1">
    <citation type="journal article" date="2017" name="Nature">
        <title>The genome of Chenopodium quinoa.</title>
        <authorList>
            <person name="Jarvis D.E."/>
            <person name="Ho Y.S."/>
            <person name="Lightfoot D.J."/>
            <person name="Schmoeckel S.M."/>
            <person name="Li B."/>
            <person name="Borm T.J.A."/>
            <person name="Ohyanagi H."/>
            <person name="Mineta K."/>
            <person name="Michell C.T."/>
            <person name="Saber N."/>
            <person name="Kharbatia N.M."/>
            <person name="Rupper R.R."/>
            <person name="Sharp A.R."/>
            <person name="Dally N."/>
            <person name="Boughton B.A."/>
            <person name="Woo Y.H."/>
            <person name="Gao G."/>
            <person name="Schijlen E.G.W.M."/>
            <person name="Guo X."/>
            <person name="Momin A.A."/>
            <person name="Negrao S."/>
            <person name="Al-Babili S."/>
            <person name="Gehring C."/>
            <person name="Roessner U."/>
            <person name="Jung C."/>
            <person name="Murphy K."/>
            <person name="Arold S.T."/>
            <person name="Gojobori T."/>
            <person name="van der Linden C.G."/>
            <person name="van Loo E.N."/>
            <person name="Jellen E.N."/>
            <person name="Maughan P.J."/>
            <person name="Tester M."/>
        </authorList>
    </citation>
    <scope>NUCLEOTIDE SEQUENCE [LARGE SCALE GENOMIC DNA]</scope>
    <source>
        <strain evidence="5">cv. PI 614886</strain>
    </source>
</reference>
<keyword evidence="6" id="KW-1185">Reference proteome</keyword>
<dbReference type="Proteomes" id="UP000596660">
    <property type="component" value="Unplaced"/>
</dbReference>
<dbReference type="Pfam" id="PF04784">
    <property type="entry name" value="DUF547"/>
    <property type="match status" value="1"/>
</dbReference>
<evidence type="ECO:0008006" key="7">
    <source>
        <dbReference type="Google" id="ProtNLM"/>
    </source>
</evidence>
<dbReference type="PANTHER" id="PTHR46248:SF6">
    <property type="entry name" value="OS03G0859900 PROTEIN"/>
    <property type="match status" value="1"/>
</dbReference>
<dbReference type="Gramene" id="AUR62029224-RA">
    <property type="protein sequence ID" value="AUR62029224-RA:cds"/>
    <property type="gene ID" value="AUR62029224"/>
</dbReference>
<keyword evidence="1" id="KW-0175">Coiled coil</keyword>
<proteinExistence type="predicted"/>
<feature type="compositionally biased region" description="Polar residues" evidence="2">
    <location>
        <begin position="213"/>
        <end position="226"/>
    </location>
</feature>
<evidence type="ECO:0000313" key="5">
    <source>
        <dbReference type="EnsemblPlants" id="AUR62029224-RA:cds"/>
    </source>
</evidence>
<dbReference type="EnsemblPlants" id="AUR62029224-RA">
    <property type="protein sequence ID" value="AUR62029224-RA:cds"/>
    <property type="gene ID" value="AUR62029224"/>
</dbReference>
<feature type="domain" description="DUF547" evidence="3">
    <location>
        <begin position="351"/>
        <end position="475"/>
    </location>
</feature>
<dbReference type="PANTHER" id="PTHR46248">
    <property type="entry name" value="EXPRESSED PROTEIN"/>
    <property type="match status" value="1"/>
</dbReference>
<dbReference type="InterPro" id="IPR025757">
    <property type="entry name" value="MIP1_Leuzipper"/>
</dbReference>
<dbReference type="OMA" id="EHFILRQ"/>
<evidence type="ECO:0000256" key="2">
    <source>
        <dbReference type="SAM" id="MobiDB-lite"/>
    </source>
</evidence>
<dbReference type="InterPro" id="IPR006869">
    <property type="entry name" value="DUF547"/>
</dbReference>
<feature type="coiled-coil region" evidence="1">
    <location>
        <begin position="77"/>
        <end position="111"/>
    </location>
</feature>
<dbReference type="Pfam" id="PF14389">
    <property type="entry name" value="Lzipper-MIP1"/>
    <property type="match status" value="1"/>
</dbReference>
<accession>A0A803MGX2</accession>
<feature type="region of interest" description="Disordered" evidence="2">
    <location>
        <begin position="204"/>
        <end position="226"/>
    </location>
</feature>
<evidence type="ECO:0000259" key="3">
    <source>
        <dbReference type="Pfam" id="PF04784"/>
    </source>
</evidence>
<feature type="domain" description="Ternary complex factor MIP1 leucine-zipper" evidence="4">
    <location>
        <begin position="29"/>
        <end position="106"/>
    </location>
</feature>
<organism evidence="5 6">
    <name type="scientific">Chenopodium quinoa</name>
    <name type="common">Quinoa</name>
    <dbReference type="NCBI Taxonomy" id="63459"/>
    <lineage>
        <taxon>Eukaryota</taxon>
        <taxon>Viridiplantae</taxon>
        <taxon>Streptophyta</taxon>
        <taxon>Embryophyta</taxon>
        <taxon>Tracheophyta</taxon>
        <taxon>Spermatophyta</taxon>
        <taxon>Magnoliopsida</taxon>
        <taxon>eudicotyledons</taxon>
        <taxon>Gunneridae</taxon>
        <taxon>Pentapetalae</taxon>
        <taxon>Caryophyllales</taxon>
        <taxon>Chenopodiaceae</taxon>
        <taxon>Chenopodioideae</taxon>
        <taxon>Atripliceae</taxon>
        <taxon>Chenopodium</taxon>
    </lineage>
</organism>
<evidence type="ECO:0000259" key="4">
    <source>
        <dbReference type="Pfam" id="PF14389"/>
    </source>
</evidence>